<reference evidence="2 3" key="1">
    <citation type="submission" date="2019-06" db="EMBL/GenBank/DDBJ databases">
        <title>Sequencing the genomes of 1000 actinobacteria strains.</title>
        <authorList>
            <person name="Klenk H.-P."/>
        </authorList>
    </citation>
    <scope>NUCLEOTIDE SEQUENCE [LARGE SCALE GENOMIC DNA]</scope>
    <source>
        <strain evidence="2 3">DSM 4813</strain>
    </source>
</reference>
<keyword evidence="1" id="KW-0812">Transmembrane</keyword>
<dbReference type="Proteomes" id="UP000315389">
    <property type="component" value="Unassembled WGS sequence"/>
</dbReference>
<accession>A0A542ZWU8</accession>
<proteinExistence type="predicted"/>
<dbReference type="RefSeq" id="WP_142120062.1">
    <property type="nucleotide sequence ID" value="NZ_BAAASV010000001.1"/>
</dbReference>
<feature type="transmembrane region" description="Helical" evidence="1">
    <location>
        <begin position="203"/>
        <end position="223"/>
    </location>
</feature>
<sequence length="405" mass="44134">MDSYAELVQYRSLAALLTADPGLMEQLECLAPHQSASIPDLTPRRWLVTVQWLRDNEVAVAVAADDDARDLLHWLGGHPLVSPATTFGDISPRMPQLHAALLVTGRLAAVGLELVSLEDGTGKSTYVLLPAAQIPLFRFLVSQVKGAIEPLTLAEASLYGPVPRGAREPASTAAISAMGFQEQVVDPPPDPAEPVWYVLRRRAWWLVALGIVLSLSSHFLHGWVARLIREGDTDITAIAAMVLIPTFLLVVWIRTLIRRRRFRVRLTRAASVPGAVVVMGHSRPKTMQALGAVRDCLADGGDSGPLGSAYVVAVSRDGLRLIPGYREPSEGFLIDATQIRSIHTVRSKGGELNIAFDIVSDDGQRIVPVSFLVSRKPMLLVRTPRRFVQSTAAEMRVQLGLNPLE</sequence>
<gene>
    <name evidence="2" type="ORF">FB461_1354</name>
</gene>
<comment type="caution">
    <text evidence="2">The sequence shown here is derived from an EMBL/GenBank/DDBJ whole genome shotgun (WGS) entry which is preliminary data.</text>
</comment>
<keyword evidence="1" id="KW-1133">Transmembrane helix</keyword>
<name>A0A542ZWU8_RARFA</name>
<dbReference type="EMBL" id="VFOS01000001">
    <property type="protein sequence ID" value="TQL64831.1"/>
    <property type="molecule type" value="Genomic_DNA"/>
</dbReference>
<keyword evidence="1" id="KW-0472">Membrane</keyword>
<protein>
    <submittedName>
        <fullName evidence="2">Uncharacterized protein</fullName>
    </submittedName>
</protein>
<evidence type="ECO:0000313" key="3">
    <source>
        <dbReference type="Proteomes" id="UP000315389"/>
    </source>
</evidence>
<feature type="transmembrane region" description="Helical" evidence="1">
    <location>
        <begin position="235"/>
        <end position="257"/>
    </location>
</feature>
<organism evidence="2 3">
    <name type="scientific">Rarobacter faecitabidus</name>
    <dbReference type="NCBI Taxonomy" id="13243"/>
    <lineage>
        <taxon>Bacteria</taxon>
        <taxon>Bacillati</taxon>
        <taxon>Actinomycetota</taxon>
        <taxon>Actinomycetes</taxon>
        <taxon>Micrococcales</taxon>
        <taxon>Rarobacteraceae</taxon>
        <taxon>Rarobacter</taxon>
    </lineage>
</organism>
<evidence type="ECO:0000313" key="2">
    <source>
        <dbReference type="EMBL" id="TQL64831.1"/>
    </source>
</evidence>
<keyword evidence="3" id="KW-1185">Reference proteome</keyword>
<dbReference type="AlphaFoldDB" id="A0A542ZWU8"/>
<evidence type="ECO:0000256" key="1">
    <source>
        <dbReference type="SAM" id="Phobius"/>
    </source>
</evidence>